<dbReference type="SUPFAM" id="SSF55729">
    <property type="entry name" value="Acyl-CoA N-acyltransferases (Nat)"/>
    <property type="match status" value="1"/>
</dbReference>
<name>A0ABY4QZI7_9ACTN</name>
<sequence>MPVDYTLHFDARGDVKSAAEQCEAEVFLQAYGNTTEELAEEYGPYEATSSFIAVTDTDGDAVACIRLITPSPLGLKTVNDLSRPPWNVNGRQAGRAAGLTLDNFWDVATFGVRKGAAGGMLLSAALCHALVRGWTVNEVDGIVMIMDERARRVFGAIGLQCHRFPGAPPGPYLGSPISTPLWGFSEQLVRTQRRVNPEAHRLISLGVGLDGISLPDTEGFRMKPRVPAAIVVEESERLSA</sequence>
<evidence type="ECO:0000313" key="2">
    <source>
        <dbReference type="Proteomes" id="UP001056336"/>
    </source>
</evidence>
<evidence type="ECO:0000313" key="1">
    <source>
        <dbReference type="EMBL" id="UQX88350.1"/>
    </source>
</evidence>
<dbReference type="InterPro" id="IPR016181">
    <property type="entry name" value="Acyl_CoA_acyltransferase"/>
</dbReference>
<reference evidence="1" key="2">
    <citation type="submission" date="2022-05" db="EMBL/GenBank/DDBJ databases">
        <authorList>
            <person name="Kim J.-S."/>
            <person name="Lee K."/>
            <person name="Suh M."/>
            <person name="Eom M."/>
            <person name="Kim J.-S."/>
            <person name="Kim D.-S."/>
            <person name="Ko S.-H."/>
            <person name="Shin Y."/>
            <person name="Lee J.-S."/>
        </authorList>
    </citation>
    <scope>NUCLEOTIDE SEQUENCE</scope>
    <source>
        <strain evidence="1">N237</strain>
    </source>
</reference>
<organism evidence="1 2">
    <name type="scientific">Jatrophihabitans telluris</name>
    <dbReference type="NCBI Taxonomy" id="2038343"/>
    <lineage>
        <taxon>Bacteria</taxon>
        <taxon>Bacillati</taxon>
        <taxon>Actinomycetota</taxon>
        <taxon>Actinomycetes</taxon>
        <taxon>Jatrophihabitantales</taxon>
        <taxon>Jatrophihabitantaceae</taxon>
        <taxon>Jatrophihabitans</taxon>
    </lineage>
</organism>
<protein>
    <recommendedName>
        <fullName evidence="3">GNAT family N-acetyltransferase</fullName>
    </recommendedName>
</protein>
<dbReference type="EMBL" id="CP097332">
    <property type="protein sequence ID" value="UQX88350.1"/>
    <property type="molecule type" value="Genomic_DNA"/>
</dbReference>
<keyword evidence="2" id="KW-1185">Reference proteome</keyword>
<accession>A0ABY4QZI7</accession>
<dbReference type="Proteomes" id="UP001056336">
    <property type="component" value="Chromosome"/>
</dbReference>
<evidence type="ECO:0008006" key="3">
    <source>
        <dbReference type="Google" id="ProtNLM"/>
    </source>
</evidence>
<reference evidence="1" key="1">
    <citation type="journal article" date="2018" name="Int. J. Syst. Evol. Microbiol.">
        <title>Jatrophihabitans telluris sp. nov., isolated from sediment soil of lava forest wetlands and the emended description of the genus Jatrophihabitans.</title>
        <authorList>
            <person name="Lee K.C."/>
            <person name="Suh M.K."/>
            <person name="Eom M.K."/>
            <person name="Kim K.K."/>
            <person name="Kim J.S."/>
            <person name="Kim D.S."/>
            <person name="Ko S.H."/>
            <person name="Shin Y.K."/>
            <person name="Lee J.S."/>
        </authorList>
    </citation>
    <scope>NUCLEOTIDE SEQUENCE</scope>
    <source>
        <strain evidence="1">N237</strain>
    </source>
</reference>
<dbReference type="RefSeq" id="WP_249771760.1">
    <property type="nucleotide sequence ID" value="NZ_CP097332.1"/>
</dbReference>
<proteinExistence type="predicted"/>
<gene>
    <name evidence="1" type="ORF">M6D93_19015</name>
</gene>